<dbReference type="GO" id="GO:0005509">
    <property type="term" value="F:calcium ion binding"/>
    <property type="evidence" value="ECO:0007669"/>
    <property type="project" value="InterPro"/>
</dbReference>
<feature type="region of interest" description="Disordered" evidence="6">
    <location>
        <begin position="133"/>
        <end position="154"/>
    </location>
</feature>
<sequence>MSSCETSVGSESHHLVRPWPFSDVLWSGNFHDTVNRLQNCLESLTAQHNSEVSALRAENKHLRTACARPSASRGASGGALWPVRPGSPPGPAPPPRALPRDPCQRCGQGAEHGTPIGGAFAAAGASQSQCWSAGQDSEAGAEAGGQGALETNSKTDGDVNAAYAVWEVGMNTLQKQASELPSQGSATYSSENSMQKKSSRFERRPSKVSSLSIEGRLTKIVKSKVFEVGFGVLIVLNSVLVGLEAQLLVSAANQHVEIALDIFEHIITLFFLIELLLRMRVYGWRTFLPTSSANIWNFMDAMLVLVVGVAFGWVWSLLRWAIGGGIQSGTLRAFTVLRAFRLARLALVVQKVEFFNEAWLLIRGLTNSARTLFWTVIVILFLAYVFAVFGLVLIGQDFLERYNEASIGSAEWEDLGLLVEYTSSLDRLMFTLMQLLTTDNWSDVVRLSIRYSTLSWMYFYCYMGIVVIVLMNLVTAIIVENALTTSKIDEEKQLDLKERKKKDELKNLNLIFDMMDLDGDGTLSWDEFESAFEQEVICNKWKLLDFQPDEYKELFKLLDRGDGVIRLSDFHDGLSRMHGTAQSKDVFQIMKSLEDLRNAVSEIATLHNAGQCPQTASSPRSHWREALPLEGYGAPLDQGTSSGASAVPSWPLSWAR</sequence>
<dbReference type="Pfam" id="PF00520">
    <property type="entry name" value="Ion_trans"/>
    <property type="match status" value="1"/>
</dbReference>
<dbReference type="GO" id="GO:0001518">
    <property type="term" value="C:voltage-gated sodium channel complex"/>
    <property type="evidence" value="ECO:0007669"/>
    <property type="project" value="TreeGrafter"/>
</dbReference>
<keyword evidence="5 7" id="KW-0472">Membrane</keyword>
<evidence type="ECO:0000256" key="6">
    <source>
        <dbReference type="SAM" id="MobiDB-lite"/>
    </source>
</evidence>
<dbReference type="SUPFAM" id="SSF47473">
    <property type="entry name" value="EF-hand"/>
    <property type="match status" value="1"/>
</dbReference>
<dbReference type="Gene3D" id="1.20.120.350">
    <property type="entry name" value="Voltage-gated potassium channels. Chain C"/>
    <property type="match status" value="1"/>
</dbReference>
<dbReference type="InterPro" id="IPR043203">
    <property type="entry name" value="VGCC_Ca_Na"/>
</dbReference>
<dbReference type="InterPro" id="IPR002048">
    <property type="entry name" value="EF_hand_dom"/>
</dbReference>
<dbReference type="PROSITE" id="PS00018">
    <property type="entry name" value="EF_HAND_1"/>
    <property type="match status" value="1"/>
</dbReference>
<dbReference type="GO" id="GO:0005248">
    <property type="term" value="F:voltage-gated sodium channel activity"/>
    <property type="evidence" value="ECO:0007669"/>
    <property type="project" value="TreeGrafter"/>
</dbReference>
<feature type="region of interest" description="Disordered" evidence="6">
    <location>
        <begin position="65"/>
        <end position="111"/>
    </location>
</feature>
<feature type="region of interest" description="Disordered" evidence="6">
    <location>
        <begin position="177"/>
        <end position="203"/>
    </location>
</feature>
<name>A0A7S0FSV3_9DINO</name>
<keyword evidence="2 7" id="KW-0812">Transmembrane</keyword>
<proteinExistence type="predicted"/>
<evidence type="ECO:0000256" key="4">
    <source>
        <dbReference type="ARBA" id="ARBA00022989"/>
    </source>
</evidence>
<feature type="transmembrane region" description="Helical" evidence="7">
    <location>
        <begin position="258"/>
        <end position="277"/>
    </location>
</feature>
<feature type="domain" description="EF-hand" evidence="8">
    <location>
        <begin position="503"/>
        <end position="538"/>
    </location>
</feature>
<feature type="transmembrane region" description="Helical" evidence="7">
    <location>
        <begin position="456"/>
        <end position="479"/>
    </location>
</feature>
<evidence type="ECO:0000256" key="2">
    <source>
        <dbReference type="ARBA" id="ARBA00022692"/>
    </source>
</evidence>
<evidence type="ECO:0000256" key="7">
    <source>
        <dbReference type="SAM" id="Phobius"/>
    </source>
</evidence>
<accession>A0A7S0FSV3</accession>
<dbReference type="PANTHER" id="PTHR10037">
    <property type="entry name" value="VOLTAGE-GATED CATION CHANNEL CALCIUM AND SODIUM"/>
    <property type="match status" value="1"/>
</dbReference>
<feature type="transmembrane region" description="Helical" evidence="7">
    <location>
        <begin position="372"/>
        <end position="394"/>
    </location>
</feature>
<organism evidence="9">
    <name type="scientific">Pyrodinium bahamense</name>
    <dbReference type="NCBI Taxonomy" id="73915"/>
    <lineage>
        <taxon>Eukaryota</taxon>
        <taxon>Sar</taxon>
        <taxon>Alveolata</taxon>
        <taxon>Dinophyceae</taxon>
        <taxon>Gonyaulacales</taxon>
        <taxon>Pyrocystaceae</taxon>
        <taxon>Pyrodinium</taxon>
    </lineage>
</organism>
<gene>
    <name evidence="9" type="ORF">PBAH0796_LOCUS23515</name>
</gene>
<evidence type="ECO:0000256" key="1">
    <source>
        <dbReference type="ARBA" id="ARBA00004141"/>
    </source>
</evidence>
<dbReference type="EMBL" id="HBEG01038560">
    <property type="protein sequence ID" value="CAD8377861.1"/>
    <property type="molecule type" value="Transcribed_RNA"/>
</dbReference>
<dbReference type="InterPro" id="IPR018247">
    <property type="entry name" value="EF_Hand_1_Ca_BS"/>
</dbReference>
<feature type="compositionally biased region" description="Polar residues" evidence="6">
    <location>
        <begin position="177"/>
        <end position="196"/>
    </location>
</feature>
<dbReference type="CDD" id="cd00051">
    <property type="entry name" value="EFh"/>
    <property type="match status" value="1"/>
</dbReference>
<dbReference type="InterPro" id="IPR005821">
    <property type="entry name" value="Ion_trans_dom"/>
</dbReference>
<dbReference type="InterPro" id="IPR027359">
    <property type="entry name" value="Volt_channel_dom_sf"/>
</dbReference>
<dbReference type="Gene3D" id="1.10.238.10">
    <property type="entry name" value="EF-hand"/>
    <property type="match status" value="1"/>
</dbReference>
<dbReference type="PROSITE" id="PS50222">
    <property type="entry name" value="EF_HAND_2"/>
    <property type="match status" value="1"/>
</dbReference>
<dbReference type="AlphaFoldDB" id="A0A7S0FSV3"/>
<dbReference type="InterPro" id="IPR011992">
    <property type="entry name" value="EF-hand-dom_pair"/>
</dbReference>
<dbReference type="SUPFAM" id="SSF81324">
    <property type="entry name" value="Voltage-gated potassium channels"/>
    <property type="match status" value="1"/>
</dbReference>
<dbReference type="SMART" id="SM00054">
    <property type="entry name" value="EFh"/>
    <property type="match status" value="2"/>
</dbReference>
<feature type="region of interest" description="Disordered" evidence="6">
    <location>
        <begin position="634"/>
        <end position="656"/>
    </location>
</feature>
<comment type="subcellular location">
    <subcellularLocation>
        <location evidence="1">Membrane</location>
        <topology evidence="1">Multi-pass membrane protein</topology>
    </subcellularLocation>
</comment>
<feature type="transmembrane region" description="Helical" evidence="7">
    <location>
        <begin position="225"/>
        <end position="252"/>
    </location>
</feature>
<protein>
    <recommendedName>
        <fullName evidence="8">EF-hand domain-containing protein</fullName>
    </recommendedName>
</protein>
<evidence type="ECO:0000313" key="9">
    <source>
        <dbReference type="EMBL" id="CAD8377861.1"/>
    </source>
</evidence>
<feature type="compositionally biased region" description="Pro residues" evidence="6">
    <location>
        <begin position="85"/>
        <end position="97"/>
    </location>
</feature>
<keyword evidence="4 7" id="KW-1133">Transmembrane helix</keyword>
<dbReference type="PANTHER" id="PTHR10037:SF62">
    <property type="entry name" value="SODIUM CHANNEL PROTEIN 60E"/>
    <property type="match status" value="1"/>
</dbReference>
<evidence type="ECO:0000256" key="5">
    <source>
        <dbReference type="ARBA" id="ARBA00023136"/>
    </source>
</evidence>
<keyword evidence="3" id="KW-0106">Calcium</keyword>
<feature type="transmembrane region" description="Helical" evidence="7">
    <location>
        <begin position="298"/>
        <end position="318"/>
    </location>
</feature>
<reference evidence="9" key="1">
    <citation type="submission" date="2021-01" db="EMBL/GenBank/DDBJ databases">
        <authorList>
            <person name="Corre E."/>
            <person name="Pelletier E."/>
            <person name="Niang G."/>
            <person name="Scheremetjew M."/>
            <person name="Finn R."/>
            <person name="Kale V."/>
            <person name="Holt S."/>
            <person name="Cochrane G."/>
            <person name="Meng A."/>
            <person name="Brown T."/>
            <person name="Cohen L."/>
        </authorList>
    </citation>
    <scope>NUCLEOTIDE SEQUENCE</scope>
    <source>
        <strain evidence="9">Pbaha01</strain>
    </source>
</reference>
<evidence type="ECO:0000259" key="8">
    <source>
        <dbReference type="PROSITE" id="PS50222"/>
    </source>
</evidence>
<dbReference type="Gene3D" id="1.10.287.70">
    <property type="match status" value="1"/>
</dbReference>
<evidence type="ECO:0000256" key="3">
    <source>
        <dbReference type="ARBA" id="ARBA00022837"/>
    </source>
</evidence>